<sequence length="273" mass="29545">MPNAERSPQVALFVTCLVDMFRPEIGFASISLLQQAGCSVEVPERQTCCGQPAFNSGDRASTQDIARQTIEAFDGYEYVVGPSGSCIGMLHHYPELFEATDPWHARAQDLKARAFEISSFLVDVLQFRGIQSEFDGQISYHDSCAGLRELGIKTQPRALLSQVVGLQLSEMDESETCCGFGGTFCVKYPDISNRMVENKTANTAASGAGTLVGGDLGCLLNMAGKLKRQGHEIQTRHLVEILAGTCDLAAIGESEARKPTRATASPYDLAKQL</sequence>
<proteinExistence type="predicted"/>
<dbReference type="STRING" id="1821621.A8C75_16740"/>
<dbReference type="InterPro" id="IPR004017">
    <property type="entry name" value="Cys_rich_dom"/>
</dbReference>
<dbReference type="AlphaFoldDB" id="A0A1A9F0T2"/>
<name>A0A1A9F0T2_9GAMM</name>
<dbReference type="OrthoDB" id="9770306at2"/>
<reference evidence="3" key="1">
    <citation type="submission" date="2016-05" db="EMBL/GenBank/DDBJ databases">
        <authorList>
            <person name="Baek K."/>
            <person name="Yang S.-J."/>
        </authorList>
    </citation>
    <scope>NUCLEOTIDE SEQUENCE [LARGE SCALE GENOMIC DNA]</scope>
    <source>
        <strain evidence="3">ST58-10</strain>
    </source>
</reference>
<evidence type="ECO:0000313" key="2">
    <source>
        <dbReference type="EMBL" id="ANG63954.1"/>
    </source>
</evidence>
<dbReference type="EMBL" id="CP015839">
    <property type="protein sequence ID" value="ANG63954.1"/>
    <property type="molecule type" value="Genomic_DNA"/>
</dbReference>
<dbReference type="GO" id="GO:0016491">
    <property type="term" value="F:oxidoreductase activity"/>
    <property type="evidence" value="ECO:0007669"/>
    <property type="project" value="UniProtKB-ARBA"/>
</dbReference>
<keyword evidence="3" id="KW-1185">Reference proteome</keyword>
<gene>
    <name evidence="2" type="ORF">A8C75_16740</name>
</gene>
<evidence type="ECO:0000313" key="3">
    <source>
        <dbReference type="Proteomes" id="UP000078070"/>
    </source>
</evidence>
<dbReference type="PANTHER" id="PTHR30296">
    <property type="entry name" value="UNCHARACTERIZED PROTEIN YKGE"/>
    <property type="match status" value="1"/>
</dbReference>
<organism evidence="2 3">
    <name type="scientific">Marinobacterium aestuarii</name>
    <dbReference type="NCBI Taxonomy" id="1821621"/>
    <lineage>
        <taxon>Bacteria</taxon>
        <taxon>Pseudomonadati</taxon>
        <taxon>Pseudomonadota</taxon>
        <taxon>Gammaproteobacteria</taxon>
        <taxon>Oceanospirillales</taxon>
        <taxon>Oceanospirillaceae</taxon>
        <taxon>Marinobacterium</taxon>
    </lineage>
</organism>
<protein>
    <submittedName>
        <fullName evidence="2">Fe-S oxidoreductase</fullName>
    </submittedName>
</protein>
<dbReference type="KEGG" id="mars:A8C75_16740"/>
<reference evidence="2 3" key="2">
    <citation type="journal article" date="2018" name="Int. J. Syst. Evol. Microbiol.">
        <title>Marinobacterium aestuarii sp. nov., a benzene-degrading marine bacterium isolated from estuary sediment.</title>
        <authorList>
            <person name="Bae S.S."/>
            <person name="Jung J."/>
            <person name="Chung D."/>
            <person name="Baek K."/>
        </authorList>
    </citation>
    <scope>NUCLEOTIDE SEQUENCE [LARGE SCALE GENOMIC DNA]</scope>
    <source>
        <strain evidence="2 3">ST58-10</strain>
    </source>
</reference>
<accession>A0A1A9F0T2</accession>
<dbReference type="RefSeq" id="WP_067385028.1">
    <property type="nucleotide sequence ID" value="NZ_CP015839.1"/>
</dbReference>
<dbReference type="Proteomes" id="UP000078070">
    <property type="component" value="Chromosome"/>
</dbReference>
<dbReference type="Pfam" id="PF02754">
    <property type="entry name" value="CCG"/>
    <property type="match status" value="2"/>
</dbReference>
<dbReference type="GO" id="GO:0005829">
    <property type="term" value="C:cytosol"/>
    <property type="evidence" value="ECO:0007669"/>
    <property type="project" value="TreeGrafter"/>
</dbReference>
<evidence type="ECO:0000259" key="1">
    <source>
        <dbReference type="Pfam" id="PF02754"/>
    </source>
</evidence>
<dbReference type="PANTHER" id="PTHR30296:SF0">
    <property type="entry name" value="LACTATE UTILIZATION PROTEIN A"/>
    <property type="match status" value="1"/>
</dbReference>
<feature type="domain" description="Cysteine-rich" evidence="1">
    <location>
        <begin position="139"/>
        <end position="222"/>
    </location>
</feature>
<feature type="domain" description="Cysteine-rich" evidence="1">
    <location>
        <begin position="10"/>
        <end position="90"/>
    </location>
</feature>